<dbReference type="Proteomes" id="UP000095009">
    <property type="component" value="Unassembled WGS sequence"/>
</dbReference>
<gene>
    <name evidence="2" type="ORF">NADFUDRAFT_72208</name>
</gene>
<evidence type="ECO:0000256" key="1">
    <source>
        <dbReference type="SAM" id="MobiDB-lite"/>
    </source>
</evidence>
<sequence length="421" mass="47026">MAAMVSLNTNNTNNTRSAAPITPRPRSPPRSPPIYVGPKGKTGRNRDSLGNGSVSFNFNNKPHHLSPVSHPRKRARYSLDGSKVLSRFNGNSSSESDSPSFSLDDESSSDMDHFKNLHGTKSPFLPTVVVDETSTIDAGETSSDSNHSDYRNVQNRRLGHIIQKTSASNIALDNEEGDDNDYINPNMLTKLNSLKVKSGRSNRRRSSLFSSNGYPSPGGLASRRRKSTVLHSDLTARKRCFDYLVDAIDEAWARYCDSTNDHYSYNQLPDSPLSITDENGEYCDNNDEEDDNRCYIQDSHRLQELKERLINAKYFLESYIGDNHVNTTTTCHANQDGNSSPLMGNSMSTKSFSVNFNASSVANTNTTTVNNDITSSSMFWRRWDLIKYAAIELVEDNTDDDDIIESKIVELEDGRVFLSNE</sequence>
<accession>A0A1E3PCF9</accession>
<feature type="compositionally biased region" description="Low complexity" evidence="1">
    <location>
        <begin position="92"/>
        <end position="102"/>
    </location>
</feature>
<evidence type="ECO:0000313" key="3">
    <source>
        <dbReference type="Proteomes" id="UP000095009"/>
    </source>
</evidence>
<organism evidence="2 3">
    <name type="scientific">Nadsonia fulvescens var. elongata DSM 6958</name>
    <dbReference type="NCBI Taxonomy" id="857566"/>
    <lineage>
        <taxon>Eukaryota</taxon>
        <taxon>Fungi</taxon>
        <taxon>Dikarya</taxon>
        <taxon>Ascomycota</taxon>
        <taxon>Saccharomycotina</taxon>
        <taxon>Dipodascomycetes</taxon>
        <taxon>Dipodascales</taxon>
        <taxon>Dipodascales incertae sedis</taxon>
        <taxon>Nadsonia</taxon>
    </lineage>
</organism>
<protein>
    <submittedName>
        <fullName evidence="2">Uncharacterized protein</fullName>
    </submittedName>
</protein>
<feature type="region of interest" description="Disordered" evidence="1">
    <location>
        <begin position="195"/>
        <end position="227"/>
    </location>
</feature>
<name>A0A1E3PCF9_9ASCO</name>
<feature type="region of interest" description="Disordered" evidence="1">
    <location>
        <begin position="1"/>
        <end position="74"/>
    </location>
</feature>
<proteinExistence type="predicted"/>
<feature type="compositionally biased region" description="Basic residues" evidence="1">
    <location>
        <begin position="197"/>
        <end position="206"/>
    </location>
</feature>
<feature type="compositionally biased region" description="Polar residues" evidence="1">
    <location>
        <begin position="48"/>
        <end position="60"/>
    </location>
</feature>
<feature type="compositionally biased region" description="Low complexity" evidence="1">
    <location>
        <begin position="8"/>
        <end position="21"/>
    </location>
</feature>
<feature type="region of interest" description="Disordered" evidence="1">
    <location>
        <begin position="87"/>
        <end position="113"/>
    </location>
</feature>
<keyword evidence="3" id="KW-1185">Reference proteome</keyword>
<feature type="compositionally biased region" description="Pro residues" evidence="1">
    <location>
        <begin position="22"/>
        <end position="32"/>
    </location>
</feature>
<dbReference type="AlphaFoldDB" id="A0A1E3PCF9"/>
<evidence type="ECO:0000313" key="2">
    <source>
        <dbReference type="EMBL" id="ODQ63096.1"/>
    </source>
</evidence>
<dbReference type="EMBL" id="KV454416">
    <property type="protein sequence ID" value="ODQ63096.1"/>
    <property type="molecule type" value="Genomic_DNA"/>
</dbReference>
<dbReference type="OrthoDB" id="4096201at2759"/>
<reference evidence="2 3" key="1">
    <citation type="journal article" date="2016" name="Proc. Natl. Acad. Sci. U.S.A.">
        <title>Comparative genomics of biotechnologically important yeasts.</title>
        <authorList>
            <person name="Riley R."/>
            <person name="Haridas S."/>
            <person name="Wolfe K.H."/>
            <person name="Lopes M.R."/>
            <person name="Hittinger C.T."/>
            <person name="Goeker M."/>
            <person name="Salamov A.A."/>
            <person name="Wisecaver J.H."/>
            <person name="Long T.M."/>
            <person name="Calvey C.H."/>
            <person name="Aerts A.L."/>
            <person name="Barry K.W."/>
            <person name="Choi C."/>
            <person name="Clum A."/>
            <person name="Coughlan A.Y."/>
            <person name="Deshpande S."/>
            <person name="Douglass A.P."/>
            <person name="Hanson S.J."/>
            <person name="Klenk H.-P."/>
            <person name="LaButti K.M."/>
            <person name="Lapidus A."/>
            <person name="Lindquist E.A."/>
            <person name="Lipzen A.M."/>
            <person name="Meier-Kolthoff J.P."/>
            <person name="Ohm R.A."/>
            <person name="Otillar R.P."/>
            <person name="Pangilinan J.L."/>
            <person name="Peng Y."/>
            <person name="Rokas A."/>
            <person name="Rosa C.A."/>
            <person name="Scheuner C."/>
            <person name="Sibirny A.A."/>
            <person name="Slot J.C."/>
            <person name="Stielow J.B."/>
            <person name="Sun H."/>
            <person name="Kurtzman C.P."/>
            <person name="Blackwell M."/>
            <person name="Grigoriev I.V."/>
            <person name="Jeffries T.W."/>
        </authorList>
    </citation>
    <scope>NUCLEOTIDE SEQUENCE [LARGE SCALE GENOMIC DNA]</scope>
    <source>
        <strain evidence="2 3">DSM 6958</strain>
    </source>
</reference>